<protein>
    <recommendedName>
        <fullName evidence="4">Phytanoyl-CoA dioxygenase</fullName>
    </recommendedName>
</protein>
<dbReference type="Pfam" id="PF05721">
    <property type="entry name" value="PhyH"/>
    <property type="match status" value="1"/>
</dbReference>
<dbReference type="AlphaFoldDB" id="A0A5J4Z7Q8"/>
<dbReference type="SUPFAM" id="SSF51197">
    <property type="entry name" value="Clavaminate synthase-like"/>
    <property type="match status" value="1"/>
</dbReference>
<gene>
    <name evidence="2" type="ORF">FVE85_6302</name>
</gene>
<evidence type="ECO:0008006" key="4">
    <source>
        <dbReference type="Google" id="ProtNLM"/>
    </source>
</evidence>
<dbReference type="Gene3D" id="2.60.120.620">
    <property type="entry name" value="q2cbj1_9rhob like domain"/>
    <property type="match status" value="1"/>
</dbReference>
<proteinExistence type="predicted"/>
<comment type="caution">
    <text evidence="2">The sequence shown here is derived from an EMBL/GenBank/DDBJ whole genome shotgun (WGS) entry which is preliminary data.</text>
</comment>
<organism evidence="2 3">
    <name type="scientific">Porphyridium purpureum</name>
    <name type="common">Red alga</name>
    <name type="synonym">Porphyridium cruentum</name>
    <dbReference type="NCBI Taxonomy" id="35688"/>
    <lineage>
        <taxon>Eukaryota</taxon>
        <taxon>Rhodophyta</taxon>
        <taxon>Bangiophyceae</taxon>
        <taxon>Porphyridiales</taxon>
        <taxon>Porphyridiaceae</taxon>
        <taxon>Porphyridium</taxon>
    </lineage>
</organism>
<evidence type="ECO:0000256" key="1">
    <source>
        <dbReference type="SAM" id="MobiDB-lite"/>
    </source>
</evidence>
<feature type="compositionally biased region" description="Basic and acidic residues" evidence="1">
    <location>
        <begin position="488"/>
        <end position="502"/>
    </location>
</feature>
<dbReference type="OrthoDB" id="45168at2759"/>
<dbReference type="EMBL" id="VRMN01000001">
    <property type="protein sequence ID" value="KAA8498717.1"/>
    <property type="molecule type" value="Genomic_DNA"/>
</dbReference>
<dbReference type="Proteomes" id="UP000324585">
    <property type="component" value="Unassembled WGS sequence"/>
</dbReference>
<evidence type="ECO:0000313" key="2">
    <source>
        <dbReference type="EMBL" id="KAA8498717.1"/>
    </source>
</evidence>
<dbReference type="InterPro" id="IPR008775">
    <property type="entry name" value="Phytyl_CoA_dOase-like"/>
</dbReference>
<feature type="region of interest" description="Disordered" evidence="1">
    <location>
        <begin position="458"/>
        <end position="502"/>
    </location>
</feature>
<reference evidence="3" key="1">
    <citation type="journal article" date="2019" name="Nat. Commun.">
        <title>Expansion of phycobilisome linker gene families in mesophilic red algae.</title>
        <authorList>
            <person name="Lee J."/>
            <person name="Kim D."/>
            <person name="Bhattacharya D."/>
            <person name="Yoon H.S."/>
        </authorList>
    </citation>
    <scope>NUCLEOTIDE SEQUENCE [LARGE SCALE GENOMIC DNA]</scope>
    <source>
        <strain evidence="3">CCMP 1328</strain>
    </source>
</reference>
<evidence type="ECO:0000313" key="3">
    <source>
        <dbReference type="Proteomes" id="UP000324585"/>
    </source>
</evidence>
<sequence length="502" mass="56005">MKKFLDERGSMCAYDAALARLGTPDESTLVQWFASGEGSAACPETGNLKEWLDAARRSSGRPDGTSRLNAQFQGLRTNSADLDMLELDGYVPLRGVLDASTCESLRSAMEVVVHAGFPPCFVYAFDDVWSLYADLHRTLFAKSDAVAQESDSDLLGMGFECTHDVLSWFIDPHYRYDAEGFHPFDGSSKASGAASDAEKALSKNYFVSACGFSPHRDRQPDDTSSCFFERRPMISRFQTIWIALTRATPTNSCLYMLPAHADPGYYLGDTDAVDPLRRVFKEKADYQMLRAIPLEAGDAVLFGCRTMHWAARPSRLPSWSEQRVAISFTFSHPSFEATYCPDQVHSTSARKETSFSRIALLCAQCLIYQDRFQLRVLDILLFFKVFQVGVECGVFSDSYCRSVMVETTAALRAIFGSDEEASEERTLKLTAGTPSQLLEEANELYVQLVLDLQSEAEDDFVDDSSQGAEADNEDNATHAKGVWSDNNVRQKREREQSSEDDE</sequence>
<accession>A0A5J4Z7Q8</accession>
<keyword evidence="3" id="KW-1185">Reference proteome</keyword>
<name>A0A5J4Z7Q8_PORPP</name>